<feature type="repeat" description="ANK" evidence="1">
    <location>
        <begin position="91"/>
        <end position="118"/>
    </location>
</feature>
<keyword evidence="4" id="KW-1185">Reference proteome</keyword>
<dbReference type="PROSITE" id="PS50088">
    <property type="entry name" value="ANK_REPEAT"/>
    <property type="match status" value="2"/>
</dbReference>
<dbReference type="Pfam" id="PF13637">
    <property type="entry name" value="Ank_4"/>
    <property type="match status" value="1"/>
</dbReference>
<evidence type="ECO:0000256" key="2">
    <source>
        <dbReference type="SAM" id="MobiDB-lite"/>
    </source>
</evidence>
<evidence type="ECO:0000256" key="1">
    <source>
        <dbReference type="PROSITE-ProRule" id="PRU00023"/>
    </source>
</evidence>
<dbReference type="InParanoid" id="A7S0I7"/>
<accession>A7S0I7</accession>
<feature type="compositionally biased region" description="Basic and acidic residues" evidence="2">
    <location>
        <begin position="182"/>
        <end position="191"/>
    </location>
</feature>
<feature type="repeat" description="ANK" evidence="1">
    <location>
        <begin position="119"/>
        <end position="144"/>
    </location>
</feature>
<dbReference type="Gene3D" id="1.25.40.20">
    <property type="entry name" value="Ankyrin repeat-containing domain"/>
    <property type="match status" value="1"/>
</dbReference>
<feature type="compositionally biased region" description="Basic residues" evidence="2">
    <location>
        <begin position="209"/>
        <end position="221"/>
    </location>
</feature>
<proteinExistence type="predicted"/>
<feature type="compositionally biased region" description="Basic residues" evidence="2">
    <location>
        <begin position="252"/>
        <end position="263"/>
    </location>
</feature>
<dbReference type="InterPro" id="IPR002110">
    <property type="entry name" value="Ankyrin_rpt"/>
</dbReference>
<dbReference type="SUPFAM" id="SSF48403">
    <property type="entry name" value="Ankyrin repeat"/>
    <property type="match status" value="1"/>
</dbReference>
<dbReference type="PANTHER" id="PTHR46899:SF3">
    <property type="entry name" value="PROTEIN PHOSPHATASE 1 REGULATORY SUBUNIT 27"/>
    <property type="match status" value="1"/>
</dbReference>
<feature type="region of interest" description="Disordered" evidence="2">
    <location>
        <begin position="179"/>
        <end position="284"/>
    </location>
</feature>
<dbReference type="PANTHER" id="PTHR46899">
    <property type="entry name" value="PROTEIN PHOSPHATASE 1 REGULATORY SUBUNIT 27"/>
    <property type="match status" value="1"/>
</dbReference>
<name>A7S0I7_NEMVE</name>
<organism evidence="3 4">
    <name type="scientific">Nematostella vectensis</name>
    <name type="common">Starlet sea anemone</name>
    <dbReference type="NCBI Taxonomy" id="45351"/>
    <lineage>
        <taxon>Eukaryota</taxon>
        <taxon>Metazoa</taxon>
        <taxon>Cnidaria</taxon>
        <taxon>Anthozoa</taxon>
        <taxon>Hexacorallia</taxon>
        <taxon>Actiniaria</taxon>
        <taxon>Edwardsiidae</taxon>
        <taxon>Nematostella</taxon>
    </lineage>
</organism>
<feature type="compositionally biased region" description="Basic and acidic residues" evidence="2">
    <location>
        <begin position="197"/>
        <end position="208"/>
    </location>
</feature>
<evidence type="ECO:0000313" key="4">
    <source>
        <dbReference type="Proteomes" id="UP000001593"/>
    </source>
</evidence>
<dbReference type="PhylomeDB" id="A7S0I7"/>
<keyword evidence="1" id="KW-0040">ANK repeat</keyword>
<dbReference type="HOGENOM" id="CLU_981077_0_0_1"/>
<sequence length="284" mass="33080">MVLLTPRCYDGVKKEVHQKTGLFGKGARASCYMDRRRKHSLQEQLYARERVLADIKEKEEARGAEASIPEESQDLDIQDSDCKRDEELPFVHRVVADGNLELLTQLVENGTDINVRDREGWPPLHTAIKTGKSECATFLLKHGAGDIYFELQKAQYMKRLQTKKRRACKRAYVQNKRANTAYREREKEKAKISASDKNPDKRAQIEKRRASKRSYIQKKKANTTFREKEKEKANISVAYNSPDKQDQIEKRRASKRAYMQKRRANVDFRKTENKKSRISVLSEN</sequence>
<dbReference type="Proteomes" id="UP000001593">
    <property type="component" value="Unassembled WGS sequence"/>
</dbReference>
<dbReference type="AlphaFoldDB" id="A7S0I7"/>
<feature type="compositionally biased region" description="Basic and acidic residues" evidence="2">
    <location>
        <begin position="264"/>
        <end position="275"/>
    </location>
</feature>
<evidence type="ECO:0000313" key="3">
    <source>
        <dbReference type="EMBL" id="EDO42685.1"/>
    </source>
</evidence>
<dbReference type="eggNOG" id="KOG0505">
    <property type="taxonomic scope" value="Eukaryota"/>
</dbReference>
<reference evidence="3 4" key="1">
    <citation type="journal article" date="2007" name="Science">
        <title>Sea anemone genome reveals ancestral eumetazoan gene repertoire and genomic organization.</title>
        <authorList>
            <person name="Putnam N.H."/>
            <person name="Srivastava M."/>
            <person name="Hellsten U."/>
            <person name="Dirks B."/>
            <person name="Chapman J."/>
            <person name="Salamov A."/>
            <person name="Terry A."/>
            <person name="Shapiro H."/>
            <person name="Lindquist E."/>
            <person name="Kapitonov V.V."/>
            <person name="Jurka J."/>
            <person name="Genikhovich G."/>
            <person name="Grigoriev I.V."/>
            <person name="Lucas S.M."/>
            <person name="Steele R.E."/>
            <person name="Finnerty J.R."/>
            <person name="Technau U."/>
            <person name="Martindale M.Q."/>
            <person name="Rokhsar D.S."/>
        </authorList>
    </citation>
    <scope>NUCLEOTIDE SEQUENCE [LARGE SCALE GENOMIC DNA]</scope>
    <source>
        <strain evidence="4">CH2 X CH6</strain>
    </source>
</reference>
<dbReference type="InterPro" id="IPR036770">
    <property type="entry name" value="Ankyrin_rpt-contain_sf"/>
</dbReference>
<protein>
    <submittedName>
        <fullName evidence="3">Uncharacterized protein</fullName>
    </submittedName>
</protein>
<dbReference type="STRING" id="45351.A7S0I7"/>
<dbReference type="InterPro" id="IPR053080">
    <property type="entry name" value="PP1_regulatory_subunit_27"/>
</dbReference>
<dbReference type="SMART" id="SM00248">
    <property type="entry name" value="ANK"/>
    <property type="match status" value="2"/>
</dbReference>
<dbReference type="PROSITE" id="PS50297">
    <property type="entry name" value="ANK_REP_REGION"/>
    <property type="match status" value="1"/>
</dbReference>
<dbReference type="EMBL" id="DS469561">
    <property type="protein sequence ID" value="EDO42685.1"/>
    <property type="molecule type" value="Genomic_DNA"/>
</dbReference>
<gene>
    <name evidence="3" type="ORF">NEMVEDRAFT_v1g204907</name>
</gene>